<evidence type="ECO:0008006" key="4">
    <source>
        <dbReference type="Google" id="ProtNLM"/>
    </source>
</evidence>
<reference evidence="3" key="1">
    <citation type="submission" date="2021-07" db="EMBL/GenBank/DDBJ databases">
        <title>Complete genome sequencing of a Clostridium isolate.</title>
        <authorList>
            <person name="Ueki A."/>
            <person name="Tonouchi A."/>
        </authorList>
    </citation>
    <scope>NUCLEOTIDE SEQUENCE [LARGE SCALE GENOMIC DNA]</scope>
    <source>
        <strain evidence="3">C5S11</strain>
    </source>
</reference>
<organism evidence="2 3">
    <name type="scientific">Clostridium gelidum</name>
    <dbReference type="NCBI Taxonomy" id="704125"/>
    <lineage>
        <taxon>Bacteria</taxon>
        <taxon>Bacillati</taxon>
        <taxon>Bacillota</taxon>
        <taxon>Clostridia</taxon>
        <taxon>Eubacteriales</taxon>
        <taxon>Clostridiaceae</taxon>
        <taxon>Clostridium</taxon>
    </lineage>
</organism>
<evidence type="ECO:0000313" key="2">
    <source>
        <dbReference type="EMBL" id="BCZ49142.1"/>
    </source>
</evidence>
<feature type="transmembrane region" description="Helical" evidence="1">
    <location>
        <begin position="12"/>
        <end position="30"/>
    </location>
</feature>
<accession>A0ABN6J7T0</accession>
<gene>
    <name evidence="2" type="ORF">psyc5s11_52090</name>
</gene>
<evidence type="ECO:0000313" key="3">
    <source>
        <dbReference type="Proteomes" id="UP000824633"/>
    </source>
</evidence>
<evidence type="ECO:0000256" key="1">
    <source>
        <dbReference type="SAM" id="Phobius"/>
    </source>
</evidence>
<sequence length="209" mass="24454">MNLKKSLVNKKLIIGISVFIPIFIILLIIVCRNVIIPSNQDIINELKNTKCYSSKVEYVFKNSKSQFKESTIQYYSFDKGSRIEFKNGYNRVKVYKGEEIKVEENATDEYILDKNIDIIYPLAFIENVLSNPQDGDIKEVKADWGQGVYLQVDMKYSGKNKHLNKAELYVDKNKKVPVLLKILDDSNKERIIIFYKDFKKEKFLNDNLF</sequence>
<keyword evidence="1" id="KW-1133">Transmembrane helix</keyword>
<dbReference type="RefSeq" id="WP_224035346.1">
    <property type="nucleotide sequence ID" value="NZ_AP024849.1"/>
</dbReference>
<name>A0ABN6J7T0_9CLOT</name>
<keyword evidence="1" id="KW-0472">Membrane</keyword>
<dbReference type="Proteomes" id="UP000824633">
    <property type="component" value="Chromosome"/>
</dbReference>
<dbReference type="EMBL" id="AP024849">
    <property type="protein sequence ID" value="BCZ49142.1"/>
    <property type="molecule type" value="Genomic_DNA"/>
</dbReference>
<proteinExistence type="predicted"/>
<protein>
    <recommendedName>
        <fullName evidence="4">Membrane associated protein</fullName>
    </recommendedName>
</protein>
<dbReference type="NCBIfam" id="NF041287">
    <property type="entry name" value="lipo_GerS_rel"/>
    <property type="match status" value="1"/>
</dbReference>
<keyword evidence="3" id="KW-1185">Reference proteome</keyword>
<keyword evidence="1" id="KW-0812">Transmembrane</keyword>